<evidence type="ECO:0000313" key="3">
    <source>
        <dbReference type="Proteomes" id="UP001177595"/>
    </source>
</evidence>
<organism evidence="2 3">
    <name type="scientific">Arsenophonus nasoniae</name>
    <name type="common">son-killer infecting Nasonia vitripennis</name>
    <dbReference type="NCBI Taxonomy" id="638"/>
    <lineage>
        <taxon>Bacteria</taxon>
        <taxon>Pseudomonadati</taxon>
        <taxon>Pseudomonadota</taxon>
        <taxon>Gammaproteobacteria</taxon>
        <taxon>Enterobacterales</taxon>
        <taxon>Morganellaceae</taxon>
        <taxon>Arsenophonus</taxon>
    </lineage>
</organism>
<sequence>MVKLKHCQLSPVAEQILQPFASHNQNLQALREDAAWTDMVFYTVFMLPYRQALDLALAFIGHVYERELVQEQRILLQHARDWRSRGGDQLRHQLFEQAEAIGFDNPIAGLVLSIFLSEGSVTAPDLDAVTASPWQATQALAGVLCLILHFYSHDNVLQDKYVEQFFTLAQRYLIQLTPDTDLGRKNYLYQETTT</sequence>
<dbReference type="EMBL" id="CP123498">
    <property type="protein sequence ID" value="WGL95041.1"/>
    <property type="molecule type" value="Genomic_DNA"/>
</dbReference>
<dbReference type="Pfam" id="PF22011">
    <property type="entry name" value="DUF6931"/>
    <property type="match status" value="1"/>
</dbReference>
<reference evidence="2" key="1">
    <citation type="submission" date="2023-04" db="EMBL/GenBank/DDBJ databases">
        <title>Genome dynamics across the evolutionary transition to endosymbiosis.</title>
        <authorList>
            <person name="Siozios S."/>
            <person name="Nadal-Jimenez P."/>
            <person name="Azagi T."/>
            <person name="Sprong H."/>
            <person name="Frost C.L."/>
            <person name="Parratt S.R."/>
            <person name="Taylor G."/>
            <person name="Brettell L."/>
            <person name="Lew K.C."/>
            <person name="Croft L."/>
            <person name="King K.C."/>
            <person name="Brockhurst M.A."/>
            <person name="Hypsa V."/>
            <person name="Novakova E."/>
            <person name="Darby A.C."/>
            <person name="Hurst G.D.D."/>
        </authorList>
    </citation>
    <scope>NUCLEOTIDE SEQUENCE</scope>
    <source>
        <strain evidence="1">AIh</strain>
        <strain evidence="2">APv</strain>
    </source>
</reference>
<evidence type="ECO:0000313" key="2">
    <source>
        <dbReference type="EMBL" id="WGM01841.1"/>
    </source>
</evidence>
<dbReference type="Proteomes" id="UP001177595">
    <property type="component" value="Chromosome"/>
</dbReference>
<protein>
    <submittedName>
        <fullName evidence="2">Uncharacterized protein</fullName>
    </submittedName>
</protein>
<proteinExistence type="predicted"/>
<dbReference type="RefSeq" id="WP_280625284.1">
    <property type="nucleotide sequence ID" value="NZ_CP123498.1"/>
</dbReference>
<dbReference type="EMBL" id="CP123504">
    <property type="protein sequence ID" value="WGM01841.1"/>
    <property type="molecule type" value="Genomic_DNA"/>
</dbReference>
<accession>A0AA95GQ34</accession>
<dbReference type="InterPro" id="IPR053855">
    <property type="entry name" value="DUF6931"/>
</dbReference>
<gene>
    <name evidence="1" type="ORF">QE207_15440</name>
    <name evidence="2" type="ORF">QE210_01565</name>
</gene>
<name>A0AA95GQ34_9GAMM</name>
<evidence type="ECO:0000313" key="1">
    <source>
        <dbReference type="EMBL" id="WGL95041.1"/>
    </source>
</evidence>
<dbReference type="AlphaFoldDB" id="A0AA95GQ34"/>
<dbReference type="Proteomes" id="UP001177597">
    <property type="component" value="Chromosome"/>
</dbReference>